<feature type="region of interest" description="Disordered" evidence="1">
    <location>
        <begin position="69"/>
        <end position="167"/>
    </location>
</feature>
<evidence type="ECO:0000313" key="3">
    <source>
        <dbReference type="Proteomes" id="UP001230654"/>
    </source>
</evidence>
<organism evidence="2 3">
    <name type="scientific">Streptomyces rishiriensis</name>
    <dbReference type="NCBI Taxonomy" id="68264"/>
    <lineage>
        <taxon>Bacteria</taxon>
        <taxon>Bacillati</taxon>
        <taxon>Actinomycetota</taxon>
        <taxon>Actinomycetes</taxon>
        <taxon>Kitasatosporales</taxon>
        <taxon>Streptomycetaceae</taxon>
        <taxon>Streptomyces</taxon>
    </lineage>
</organism>
<dbReference type="Proteomes" id="UP001230654">
    <property type="component" value="Unassembled WGS sequence"/>
</dbReference>
<proteinExistence type="predicted"/>
<sequence>MCTRMSRCTCTRGGCAVTALTPALPGVPSRASACAPHGGCGRESFGSNHPCTRNRRVAGPSCSVGAATDRLAGARVRRRDPPEGSDSGGCPPSVRRGRTSLPMRLRPVCATDAGRRGARAGGRTPDIPPATRNRPTPAVRGRRHRSVTRGGSGDTPHHDGRRRQAAALTHDGEVGRENGIGTALRRTHDSAHRPAYGCFVRPGPLDGIRESARTGEGRAVRRWRSPAYAGSGSRAGVSGREGRVQDRCGGPGAGVQRGHGGHGGQVSRQAGRQAAWRAWRTWRTSSAWRTWRAWRAAGAGIAGMAWSPGGGQGAWPPGCRAGWVRW</sequence>
<gene>
    <name evidence="2" type="ORF">QF030_004734</name>
</gene>
<feature type="compositionally biased region" description="Low complexity" evidence="1">
    <location>
        <begin position="228"/>
        <end position="238"/>
    </location>
</feature>
<accession>A0ABU0NTT2</accession>
<dbReference type="EMBL" id="JAUSWV010000002">
    <property type="protein sequence ID" value="MDQ0582556.1"/>
    <property type="molecule type" value="Genomic_DNA"/>
</dbReference>
<feature type="region of interest" description="Disordered" evidence="1">
    <location>
        <begin position="228"/>
        <end position="247"/>
    </location>
</feature>
<evidence type="ECO:0000313" key="2">
    <source>
        <dbReference type="EMBL" id="MDQ0582556.1"/>
    </source>
</evidence>
<protein>
    <submittedName>
        <fullName evidence="2">Uncharacterized protein</fullName>
    </submittedName>
</protein>
<keyword evidence="3" id="KW-1185">Reference proteome</keyword>
<name>A0ABU0NTT2_STRRH</name>
<evidence type="ECO:0000256" key="1">
    <source>
        <dbReference type="SAM" id="MobiDB-lite"/>
    </source>
</evidence>
<reference evidence="2 3" key="1">
    <citation type="submission" date="2023-07" db="EMBL/GenBank/DDBJ databases">
        <title>Comparative genomics of wheat-associated soil bacteria to identify genetic determinants of phenazine resistance.</title>
        <authorList>
            <person name="Mouncey N."/>
        </authorList>
    </citation>
    <scope>NUCLEOTIDE SEQUENCE [LARGE SCALE GENOMIC DNA]</scope>
    <source>
        <strain evidence="2 3">B2I6</strain>
    </source>
</reference>
<comment type="caution">
    <text evidence="2">The sequence shown here is derived from an EMBL/GenBank/DDBJ whole genome shotgun (WGS) entry which is preliminary data.</text>
</comment>